<dbReference type="PANTHER" id="PTHR14136:SF17">
    <property type="entry name" value="BTB_POZ DOMAIN-CONTAINING PROTEIN KCTD9"/>
    <property type="match status" value="1"/>
</dbReference>
<dbReference type="InterPro" id="IPR001646">
    <property type="entry name" value="5peptide_repeat"/>
</dbReference>
<name>A0ABP4B909_9PSEU</name>
<accession>A0ABP4B909</accession>
<evidence type="ECO:0000313" key="3">
    <source>
        <dbReference type="Proteomes" id="UP001499967"/>
    </source>
</evidence>
<dbReference type="RefSeq" id="WP_343943213.1">
    <property type="nucleotide sequence ID" value="NZ_BAAAHP010000117.1"/>
</dbReference>
<protein>
    <submittedName>
        <fullName evidence="2">Pentapeptide repeat-containing protein</fullName>
    </submittedName>
</protein>
<proteinExistence type="predicted"/>
<dbReference type="EMBL" id="BAAAHP010000117">
    <property type="protein sequence ID" value="GAA0944632.1"/>
    <property type="molecule type" value="Genomic_DNA"/>
</dbReference>
<gene>
    <name evidence="2" type="ORF">GCM10009559_42210</name>
</gene>
<organism evidence="2 3">
    <name type="scientific">Pseudonocardia zijingensis</name>
    <dbReference type="NCBI Taxonomy" id="153376"/>
    <lineage>
        <taxon>Bacteria</taxon>
        <taxon>Bacillati</taxon>
        <taxon>Actinomycetota</taxon>
        <taxon>Actinomycetes</taxon>
        <taxon>Pseudonocardiales</taxon>
        <taxon>Pseudonocardiaceae</taxon>
        <taxon>Pseudonocardia</taxon>
    </lineage>
</organism>
<dbReference type="Pfam" id="PF13599">
    <property type="entry name" value="Pentapeptide_4"/>
    <property type="match status" value="1"/>
</dbReference>
<evidence type="ECO:0000313" key="2">
    <source>
        <dbReference type="EMBL" id="GAA0944632.1"/>
    </source>
</evidence>
<evidence type="ECO:0000256" key="1">
    <source>
        <dbReference type="SAM" id="MobiDB-lite"/>
    </source>
</evidence>
<dbReference type="Proteomes" id="UP001499967">
    <property type="component" value="Unassembled WGS sequence"/>
</dbReference>
<dbReference type="Gene3D" id="2.160.20.80">
    <property type="entry name" value="E3 ubiquitin-protein ligase SopA"/>
    <property type="match status" value="1"/>
</dbReference>
<feature type="region of interest" description="Disordered" evidence="1">
    <location>
        <begin position="1"/>
        <end position="27"/>
    </location>
</feature>
<reference evidence="3" key="1">
    <citation type="journal article" date="2019" name="Int. J. Syst. Evol. Microbiol.">
        <title>The Global Catalogue of Microorganisms (GCM) 10K type strain sequencing project: providing services to taxonomists for standard genome sequencing and annotation.</title>
        <authorList>
            <consortium name="The Broad Institute Genomics Platform"/>
            <consortium name="The Broad Institute Genome Sequencing Center for Infectious Disease"/>
            <person name="Wu L."/>
            <person name="Ma J."/>
        </authorList>
    </citation>
    <scope>NUCLEOTIDE SEQUENCE [LARGE SCALE GENOMIC DNA]</scope>
    <source>
        <strain evidence="3">JCM 11117</strain>
    </source>
</reference>
<comment type="caution">
    <text evidence="2">The sequence shown here is derived from an EMBL/GenBank/DDBJ whole genome shotgun (WGS) entry which is preliminary data.</text>
</comment>
<keyword evidence="3" id="KW-1185">Reference proteome</keyword>
<sequence>MAPRGSRHRRGKRRPDPPGLPAVLEPAPAGVAGDEVWDCVEAGPEVELPGHVADLRIQESRWTGGRLAGVRFSGLECRDVEFVRCDLTGARFDEAVLRRVVFTDCRLTGTSFDGAHLTDVRITDSTADLAGFRMARARFLLVENTSLHGADLYEFDAEHCALLGCDLGEATVDAARLRETDLHGSTLDDVRGVLSLRGARIGPDQIVPLATGLLGALGIEVTDRPPG</sequence>
<feature type="compositionally biased region" description="Basic residues" evidence="1">
    <location>
        <begin position="1"/>
        <end position="13"/>
    </location>
</feature>
<dbReference type="SUPFAM" id="SSF141571">
    <property type="entry name" value="Pentapeptide repeat-like"/>
    <property type="match status" value="1"/>
</dbReference>
<dbReference type="PANTHER" id="PTHR14136">
    <property type="entry name" value="BTB_POZ DOMAIN-CONTAINING PROTEIN KCTD9"/>
    <property type="match status" value="1"/>
</dbReference>
<dbReference type="InterPro" id="IPR051082">
    <property type="entry name" value="Pentapeptide-BTB/POZ_domain"/>
</dbReference>